<dbReference type="Proteomes" id="UP000199582">
    <property type="component" value="Unassembled WGS sequence"/>
</dbReference>
<keyword evidence="2" id="KW-1185">Reference proteome</keyword>
<proteinExistence type="predicted"/>
<organism evidence="1 2">
    <name type="scientific">Roseovarius azorensis</name>
    <dbReference type="NCBI Taxonomy" id="1287727"/>
    <lineage>
        <taxon>Bacteria</taxon>
        <taxon>Pseudomonadati</taxon>
        <taxon>Pseudomonadota</taxon>
        <taxon>Alphaproteobacteria</taxon>
        <taxon>Rhodobacterales</taxon>
        <taxon>Roseobacteraceae</taxon>
        <taxon>Roseovarius</taxon>
    </lineage>
</organism>
<dbReference type="AlphaFoldDB" id="A0A1H7M1X6"/>
<sequence>MARCAILRHRIGSLVRHYMQRLAFHDGLCDEAKREIFFLKRL</sequence>
<dbReference type="EMBL" id="FOAG01000003">
    <property type="protein sequence ID" value="SEL04715.1"/>
    <property type="molecule type" value="Genomic_DNA"/>
</dbReference>
<reference evidence="1 2" key="1">
    <citation type="submission" date="2016-10" db="EMBL/GenBank/DDBJ databases">
        <authorList>
            <person name="de Groot N.N."/>
        </authorList>
    </citation>
    <scope>NUCLEOTIDE SEQUENCE [LARGE SCALE GENOMIC DNA]</scope>
    <source>
        <strain evidence="1 2">DSM 100674</strain>
    </source>
</reference>
<name>A0A1H7M1X6_9RHOB</name>
<protein>
    <submittedName>
        <fullName evidence="1">Uncharacterized protein</fullName>
    </submittedName>
</protein>
<accession>A0A1H7M1X6</accession>
<gene>
    <name evidence="1" type="ORF">SAMN05443999_103174</name>
</gene>
<evidence type="ECO:0000313" key="1">
    <source>
        <dbReference type="EMBL" id="SEL04715.1"/>
    </source>
</evidence>
<evidence type="ECO:0000313" key="2">
    <source>
        <dbReference type="Proteomes" id="UP000199582"/>
    </source>
</evidence>